<dbReference type="InterPro" id="IPR026436">
    <property type="entry name" value="CHP04206"/>
</dbReference>
<dbReference type="EMBL" id="JBHSXH010000015">
    <property type="protein sequence ID" value="MFC6826215.1"/>
    <property type="molecule type" value="Genomic_DNA"/>
</dbReference>
<evidence type="ECO:0000259" key="2">
    <source>
        <dbReference type="Pfam" id="PF26224"/>
    </source>
</evidence>
<comment type="caution">
    <text evidence="3">The sequence shown here is derived from an EMBL/GenBank/DDBJ whole genome shotgun (WGS) entry which is preliminary data.</text>
</comment>
<protein>
    <submittedName>
        <fullName evidence="3">TIGR04206 family protein</fullName>
    </submittedName>
</protein>
<feature type="transmembrane region" description="Helical" evidence="1">
    <location>
        <begin position="105"/>
        <end position="122"/>
    </location>
</feature>
<evidence type="ECO:0000313" key="3">
    <source>
        <dbReference type="EMBL" id="MFC6826215.1"/>
    </source>
</evidence>
<evidence type="ECO:0000313" key="4">
    <source>
        <dbReference type="Proteomes" id="UP001596408"/>
    </source>
</evidence>
<accession>A0ABD5U0J0</accession>
<reference evidence="3 4" key="1">
    <citation type="journal article" date="2019" name="Int. J. Syst. Evol. Microbiol.">
        <title>The Global Catalogue of Microorganisms (GCM) 10K type strain sequencing project: providing services to taxonomists for standard genome sequencing and annotation.</title>
        <authorList>
            <consortium name="The Broad Institute Genomics Platform"/>
            <consortium name="The Broad Institute Genome Sequencing Center for Infectious Disease"/>
            <person name="Wu L."/>
            <person name="Ma J."/>
        </authorList>
    </citation>
    <scope>NUCLEOTIDE SEQUENCE [LARGE SCALE GENOMIC DNA]</scope>
    <source>
        <strain evidence="3 4">YIM 94188</strain>
    </source>
</reference>
<keyword evidence="1" id="KW-0812">Transmembrane</keyword>
<evidence type="ECO:0000256" key="1">
    <source>
        <dbReference type="SAM" id="Phobius"/>
    </source>
</evidence>
<keyword evidence="1" id="KW-1133">Transmembrane helix</keyword>
<feature type="domain" description="DUF8050" evidence="2">
    <location>
        <begin position="2"/>
        <end position="152"/>
    </location>
</feature>
<name>A0ABD5U0J0_9EURY</name>
<sequence length="154" mass="16997">MSRRTGRQDSPSDERAVLALLALLAVPWSVQRYADGGTTLLFAWGLLNTAPVRATTLTDFLFVYTRGLPEYIFSWPLSVAFYVCAAVSAVVGWRGGPEDPRVTGGLLVLAGVAQLSLAWGFSVQPGRTAWPVGTLALWTVAWWAYWPRAKRRRK</sequence>
<dbReference type="NCBIfam" id="TIGR04206">
    <property type="entry name" value="near_ArtA"/>
    <property type="match status" value="1"/>
</dbReference>
<gene>
    <name evidence="3" type="ORF">ACFQEV_14630</name>
</gene>
<dbReference type="RefSeq" id="WP_379697468.1">
    <property type="nucleotide sequence ID" value="NZ_JBHSXH010000015.1"/>
</dbReference>
<feature type="transmembrane region" description="Helical" evidence="1">
    <location>
        <begin position="128"/>
        <end position="146"/>
    </location>
</feature>
<dbReference type="AlphaFoldDB" id="A0ABD5U0J0"/>
<keyword evidence="1" id="KW-0472">Membrane</keyword>
<dbReference type="Pfam" id="PF26224">
    <property type="entry name" value="DUF8050"/>
    <property type="match status" value="1"/>
</dbReference>
<keyword evidence="4" id="KW-1185">Reference proteome</keyword>
<organism evidence="3 4">
    <name type="scientific">Halopelagius fulvigenes</name>
    <dbReference type="NCBI Taxonomy" id="1198324"/>
    <lineage>
        <taxon>Archaea</taxon>
        <taxon>Methanobacteriati</taxon>
        <taxon>Methanobacteriota</taxon>
        <taxon>Stenosarchaea group</taxon>
        <taxon>Halobacteria</taxon>
        <taxon>Halobacteriales</taxon>
        <taxon>Haloferacaceae</taxon>
    </lineage>
</organism>
<feature type="transmembrane region" description="Helical" evidence="1">
    <location>
        <begin position="72"/>
        <end position="93"/>
    </location>
</feature>
<proteinExistence type="predicted"/>
<dbReference type="InterPro" id="IPR058363">
    <property type="entry name" value="DUF8050"/>
</dbReference>
<dbReference type="Proteomes" id="UP001596408">
    <property type="component" value="Unassembled WGS sequence"/>
</dbReference>